<feature type="compositionally biased region" description="Basic residues" evidence="1">
    <location>
        <begin position="53"/>
        <end position="66"/>
    </location>
</feature>
<dbReference type="AlphaFoldDB" id="A0A9W9P7T1"/>
<proteinExistence type="predicted"/>
<evidence type="ECO:0000313" key="3">
    <source>
        <dbReference type="Proteomes" id="UP001147733"/>
    </source>
</evidence>
<evidence type="ECO:0000256" key="1">
    <source>
        <dbReference type="SAM" id="MobiDB-lite"/>
    </source>
</evidence>
<keyword evidence="3" id="KW-1185">Reference proteome</keyword>
<sequence length="531" mass="59560">MGRTSARRRLFGRTSRDRYYSEQNPRYDDFNGPWYSCEASPRDVIMTGASPRQSRRSSKRKTRKIEHKAQPNEHFPGYPVYLPILPWDESYIGIYQPYQIQRPPRKQWPKPSRPILRRDECPIGWHDQEPDLDPNDIEAQIARCHERIEDGILPVVFEHKLITLNAEKDTRDALKEKWPGHSWEVVQRLESLAGIEQWLMDRNDDCELLPNVRAITAAYKAGHLDLVQGLVTYWYDGKPLTHPRPYSPKEFLEIANAIGGGATGFWVEGLNGPRPGRNKAVQTGIPSTTHHTGGGGNTLASVRVAIRLPNAPRWAYHEFEMLDDTGCDNFILFYGDLVLLQDMEADATGQAGTGIPPLAGVITTQLGDGSLAYMYIRMLEVAMFGDNNSGMMTNQGLWDLVQVSIKDGYQEDFHDERVCGIWSRFKLYSGTCPDQSGRVYLSDSRPGMVNAVPTTIHAPQSRYLPHAAAWPPHGHNQPMPVPNANSITTSFDLPTATGPGVPKIPPDILARRAQRQAQLGQGQGQRQGPGP</sequence>
<dbReference type="GeneID" id="81382903"/>
<dbReference type="OrthoDB" id="4363173at2759"/>
<evidence type="ECO:0000313" key="2">
    <source>
        <dbReference type="EMBL" id="KAJ5235648.1"/>
    </source>
</evidence>
<protein>
    <submittedName>
        <fullName evidence="2">Uncharacterized protein</fullName>
    </submittedName>
</protein>
<comment type="caution">
    <text evidence="2">The sequence shown here is derived from an EMBL/GenBank/DDBJ whole genome shotgun (WGS) entry which is preliminary data.</text>
</comment>
<dbReference type="Proteomes" id="UP001147733">
    <property type="component" value="Unassembled WGS sequence"/>
</dbReference>
<feature type="region of interest" description="Disordered" evidence="1">
    <location>
        <begin position="45"/>
        <end position="67"/>
    </location>
</feature>
<name>A0A9W9P7T1_PENCI</name>
<reference evidence="2" key="2">
    <citation type="journal article" date="2023" name="IMA Fungus">
        <title>Comparative genomic study of the Penicillium genus elucidates a diverse pangenome and 15 lateral gene transfer events.</title>
        <authorList>
            <person name="Petersen C."/>
            <person name="Sorensen T."/>
            <person name="Nielsen M.R."/>
            <person name="Sondergaard T.E."/>
            <person name="Sorensen J.L."/>
            <person name="Fitzpatrick D.A."/>
            <person name="Frisvad J.C."/>
            <person name="Nielsen K.L."/>
        </authorList>
    </citation>
    <scope>NUCLEOTIDE SEQUENCE</scope>
    <source>
        <strain evidence="2">IBT 23319</strain>
    </source>
</reference>
<feature type="region of interest" description="Disordered" evidence="1">
    <location>
        <begin position="495"/>
        <end position="531"/>
    </location>
</feature>
<gene>
    <name evidence="2" type="ORF">N7469_004816</name>
</gene>
<dbReference type="RefSeq" id="XP_056503148.1">
    <property type="nucleotide sequence ID" value="XM_056643736.1"/>
</dbReference>
<organism evidence="2 3">
    <name type="scientific">Penicillium citrinum</name>
    <dbReference type="NCBI Taxonomy" id="5077"/>
    <lineage>
        <taxon>Eukaryota</taxon>
        <taxon>Fungi</taxon>
        <taxon>Dikarya</taxon>
        <taxon>Ascomycota</taxon>
        <taxon>Pezizomycotina</taxon>
        <taxon>Eurotiomycetes</taxon>
        <taxon>Eurotiomycetidae</taxon>
        <taxon>Eurotiales</taxon>
        <taxon>Aspergillaceae</taxon>
        <taxon>Penicillium</taxon>
    </lineage>
</organism>
<dbReference type="EMBL" id="JAPQKT010000003">
    <property type="protein sequence ID" value="KAJ5235648.1"/>
    <property type="molecule type" value="Genomic_DNA"/>
</dbReference>
<accession>A0A9W9P7T1</accession>
<reference evidence="2" key="1">
    <citation type="submission" date="2022-11" db="EMBL/GenBank/DDBJ databases">
        <authorList>
            <person name="Petersen C."/>
        </authorList>
    </citation>
    <scope>NUCLEOTIDE SEQUENCE</scope>
    <source>
        <strain evidence="2">IBT 23319</strain>
    </source>
</reference>
<feature type="compositionally biased region" description="Gly residues" evidence="1">
    <location>
        <begin position="521"/>
        <end position="531"/>
    </location>
</feature>